<evidence type="ECO:0008006" key="6">
    <source>
        <dbReference type="Google" id="ProtNLM"/>
    </source>
</evidence>
<feature type="domain" description="RRP4 S1" evidence="3">
    <location>
        <begin position="70"/>
        <end position="138"/>
    </location>
</feature>
<dbReference type="Pfam" id="PF21266">
    <property type="entry name" value="S1_RRP4"/>
    <property type="match status" value="1"/>
</dbReference>
<proteinExistence type="predicted"/>
<gene>
    <name evidence="5" type="ORF">S03H2_21856</name>
</gene>
<dbReference type="SUPFAM" id="SSF110324">
    <property type="entry name" value="Ribosomal L27 protein-like"/>
    <property type="match status" value="1"/>
</dbReference>
<evidence type="ECO:0000256" key="1">
    <source>
        <dbReference type="ARBA" id="ARBA00022835"/>
    </source>
</evidence>
<dbReference type="SUPFAM" id="SSF50249">
    <property type="entry name" value="Nucleic acid-binding proteins"/>
    <property type="match status" value="1"/>
</dbReference>
<dbReference type="PANTHER" id="PTHR21321:SF4">
    <property type="entry name" value="EXOSOME COMPLEX COMPONENT RRP4"/>
    <property type="match status" value="1"/>
</dbReference>
<evidence type="ECO:0000313" key="5">
    <source>
        <dbReference type="EMBL" id="GAH32423.1"/>
    </source>
</evidence>
<dbReference type="InterPro" id="IPR036612">
    <property type="entry name" value="KH_dom_type_1_sf"/>
</dbReference>
<accession>X1GHB4</accession>
<keyword evidence="2" id="KW-0694">RNA-binding</keyword>
<keyword evidence="1" id="KW-0271">Exosome</keyword>
<name>X1GHB4_9ZZZZ</name>
<dbReference type="InterPro" id="IPR054371">
    <property type="entry name" value="RRP4_N"/>
</dbReference>
<evidence type="ECO:0000259" key="4">
    <source>
        <dbReference type="Pfam" id="PF22625"/>
    </source>
</evidence>
<dbReference type="InterPro" id="IPR026699">
    <property type="entry name" value="Exosome_RNA_bind1/RRP40/RRP4"/>
</dbReference>
<organism evidence="5">
    <name type="scientific">marine sediment metagenome</name>
    <dbReference type="NCBI Taxonomy" id="412755"/>
    <lineage>
        <taxon>unclassified sequences</taxon>
        <taxon>metagenomes</taxon>
        <taxon>ecological metagenomes</taxon>
    </lineage>
</organism>
<dbReference type="PANTHER" id="PTHR21321">
    <property type="entry name" value="PNAS-3 RELATED"/>
    <property type="match status" value="1"/>
</dbReference>
<dbReference type="GO" id="GO:0000178">
    <property type="term" value="C:exosome (RNase complex)"/>
    <property type="evidence" value="ECO:0007669"/>
    <property type="project" value="UniProtKB-KW"/>
</dbReference>
<dbReference type="Pfam" id="PF22625">
    <property type="entry name" value="ECR1_N_2"/>
    <property type="match status" value="1"/>
</dbReference>
<evidence type="ECO:0000259" key="3">
    <source>
        <dbReference type="Pfam" id="PF21266"/>
    </source>
</evidence>
<feature type="non-terminal residue" evidence="5">
    <location>
        <position position="184"/>
    </location>
</feature>
<dbReference type="GO" id="GO:0034475">
    <property type="term" value="P:U4 snRNA 3'-end processing"/>
    <property type="evidence" value="ECO:0007669"/>
    <property type="project" value="TreeGrafter"/>
</dbReference>
<protein>
    <recommendedName>
        <fullName evidence="6">S1 motif domain-containing protein</fullName>
    </recommendedName>
</protein>
<dbReference type="EMBL" id="BARU01011685">
    <property type="protein sequence ID" value="GAH32423.1"/>
    <property type="molecule type" value="Genomic_DNA"/>
</dbReference>
<dbReference type="GO" id="GO:0071034">
    <property type="term" value="P:CUT catabolic process"/>
    <property type="evidence" value="ECO:0007669"/>
    <property type="project" value="TreeGrafter"/>
</dbReference>
<dbReference type="Gene3D" id="2.40.50.100">
    <property type="match status" value="1"/>
</dbReference>
<feature type="domain" description="Exosome RNA binding protein RRP4 N-terminal" evidence="4">
    <location>
        <begin position="18"/>
        <end position="66"/>
    </location>
</feature>
<dbReference type="Gene3D" id="3.30.1370.10">
    <property type="entry name" value="K Homology domain, type 1"/>
    <property type="match status" value="1"/>
</dbReference>
<evidence type="ECO:0000256" key="2">
    <source>
        <dbReference type="ARBA" id="ARBA00022884"/>
    </source>
</evidence>
<dbReference type="GO" id="GO:0003723">
    <property type="term" value="F:RNA binding"/>
    <property type="evidence" value="ECO:0007669"/>
    <property type="project" value="UniProtKB-KW"/>
</dbReference>
<comment type="caution">
    <text evidence="5">The sequence shown here is derived from an EMBL/GenBank/DDBJ whole genome shotgun (WGS) entry which is preliminary data.</text>
</comment>
<dbReference type="AlphaFoldDB" id="X1GHB4"/>
<dbReference type="Gene3D" id="2.40.50.140">
    <property type="entry name" value="Nucleic acid-binding proteins"/>
    <property type="match status" value="1"/>
</dbReference>
<dbReference type="InterPro" id="IPR048565">
    <property type="entry name" value="S1_RRP4"/>
</dbReference>
<dbReference type="InterPro" id="IPR012340">
    <property type="entry name" value="NA-bd_OB-fold"/>
</dbReference>
<dbReference type="GO" id="GO:0071051">
    <property type="term" value="P:poly(A)-dependent snoRNA 3'-end processing"/>
    <property type="evidence" value="ECO:0007669"/>
    <property type="project" value="TreeGrafter"/>
</dbReference>
<sequence>MEVEDIDEIDINQMKDKEIVIPGEVLSKDLTNFTPGRGTTKQGNKIISLFVGIKVIRKNYINVIPLRGIYTPTEGDKVIGVIIDKNPVKWKLDINARNFGILKPSNTVARTQKFRKGRPERVYETTEKFSVGDVLIVKITQADRLHHPELTTQGKYLDKRHSGKLIEIPPPKIPRIIGRKGSMI</sequence>
<reference evidence="5" key="1">
    <citation type="journal article" date="2014" name="Front. Microbiol.">
        <title>High frequency of phylogenetically diverse reductive dehalogenase-homologous genes in deep subseafloor sedimentary metagenomes.</title>
        <authorList>
            <person name="Kawai M."/>
            <person name="Futagami T."/>
            <person name="Toyoda A."/>
            <person name="Takaki Y."/>
            <person name="Nishi S."/>
            <person name="Hori S."/>
            <person name="Arai W."/>
            <person name="Tsubouchi T."/>
            <person name="Morono Y."/>
            <person name="Uchiyama I."/>
            <person name="Ito T."/>
            <person name="Fujiyama A."/>
            <person name="Inagaki F."/>
            <person name="Takami H."/>
        </authorList>
    </citation>
    <scope>NUCLEOTIDE SEQUENCE</scope>
    <source>
        <strain evidence="5">Expedition CK06-06</strain>
    </source>
</reference>
<dbReference type="GO" id="GO:0000467">
    <property type="term" value="P:exonucleolytic trimming to generate mature 3'-end of 5.8S rRNA from tricistronic rRNA transcript (SSU-rRNA, 5.8S rRNA, LSU-rRNA)"/>
    <property type="evidence" value="ECO:0007669"/>
    <property type="project" value="TreeGrafter"/>
</dbReference>